<keyword evidence="2" id="KW-0677">Repeat</keyword>
<dbReference type="CDD" id="cd00167">
    <property type="entry name" value="SANT"/>
    <property type="match status" value="2"/>
</dbReference>
<reference evidence="10" key="1">
    <citation type="submission" date="2022-03" db="EMBL/GenBank/DDBJ databases">
        <title>A functionally conserved STORR gene fusion in Papaver species that diverged 16.8 million years ago.</title>
        <authorList>
            <person name="Catania T."/>
        </authorList>
    </citation>
    <scope>NUCLEOTIDE SEQUENCE</scope>
    <source>
        <strain evidence="10">S-191538</strain>
    </source>
</reference>
<dbReference type="FunFam" id="1.10.10.60:FF:000060">
    <property type="entry name" value="MYB transcription factor"/>
    <property type="match status" value="1"/>
</dbReference>
<dbReference type="Pfam" id="PF00249">
    <property type="entry name" value="Myb_DNA-binding"/>
    <property type="match status" value="2"/>
</dbReference>
<dbReference type="EMBL" id="JAJJMA010298509">
    <property type="protein sequence ID" value="MCL7047903.1"/>
    <property type="molecule type" value="Genomic_DNA"/>
</dbReference>
<dbReference type="InterPro" id="IPR001005">
    <property type="entry name" value="SANT/Myb"/>
</dbReference>
<proteinExistence type="predicted"/>
<keyword evidence="3" id="KW-0805">Transcription regulation</keyword>
<sequence length="385" mass="41848">MASSSWFSKRDVHNSNNQDRIKGPWSPEEDESLTKLVEKHGPRNWSLISKSIPGRSGKSCRLRWCNQLSPQVEHRAFTSEEDDTIIRAHARFGNKWATIARLLSGRTDNAIKNHWNSTLKRKCSSMLDDGSGSDGGGGAEEPPLKRSVSLDAAQPNFSGGGIFFNNNNNSPGSPCGSDLSDSSLPPATTLLSSSHIFRPVARAGAAGVVSPMQQQTTSNSISSTMNDPPTSLSLSLPGSDSSCDGFNYVSGSTHCRMNGSDSSNDGFNHVKINPTNQHLQVVPPSPPPQVQLQQQSTTPRPPTTPTLVQQSQFTEMRSSSVRNQDSEKPFLHFNSEFLSIMQEMIKKEVRNYMSGLEQNGGFCFQGGDGGIRNVGVKRIGVNKID</sequence>
<dbReference type="GO" id="GO:0000981">
    <property type="term" value="F:DNA-binding transcription factor activity, RNA polymerase II-specific"/>
    <property type="evidence" value="ECO:0007669"/>
    <property type="project" value="TreeGrafter"/>
</dbReference>
<dbReference type="InterPro" id="IPR017930">
    <property type="entry name" value="Myb_dom"/>
</dbReference>
<comment type="caution">
    <text evidence="10">The sequence shown here is derived from an EMBL/GenBank/DDBJ whole genome shotgun (WGS) entry which is preliminary data.</text>
</comment>
<feature type="domain" description="HTH myb-type" evidence="9">
    <location>
        <begin position="74"/>
        <end position="123"/>
    </location>
</feature>
<dbReference type="SMART" id="SM00717">
    <property type="entry name" value="SANT"/>
    <property type="match status" value="2"/>
</dbReference>
<keyword evidence="11" id="KW-1185">Reference proteome</keyword>
<evidence type="ECO:0000313" key="10">
    <source>
        <dbReference type="EMBL" id="MCL7047903.1"/>
    </source>
</evidence>
<evidence type="ECO:0000259" key="8">
    <source>
        <dbReference type="PROSITE" id="PS50090"/>
    </source>
</evidence>
<dbReference type="Proteomes" id="UP001177140">
    <property type="component" value="Unassembled WGS sequence"/>
</dbReference>
<evidence type="ECO:0000259" key="9">
    <source>
        <dbReference type="PROSITE" id="PS51294"/>
    </source>
</evidence>
<dbReference type="SUPFAM" id="SSF46689">
    <property type="entry name" value="Homeodomain-like"/>
    <property type="match status" value="1"/>
</dbReference>
<feature type="region of interest" description="Disordered" evidence="7">
    <location>
        <begin position="1"/>
        <end position="33"/>
    </location>
</feature>
<feature type="domain" description="HTH myb-type" evidence="9">
    <location>
        <begin position="17"/>
        <end position="72"/>
    </location>
</feature>
<dbReference type="PROSITE" id="PS51294">
    <property type="entry name" value="HTH_MYB"/>
    <property type="match status" value="2"/>
</dbReference>
<protein>
    <submittedName>
        <fullName evidence="10">Uncharacterized protein</fullName>
    </submittedName>
</protein>
<evidence type="ECO:0000256" key="2">
    <source>
        <dbReference type="ARBA" id="ARBA00022737"/>
    </source>
</evidence>
<name>A0AA41VVG3_PAPNU</name>
<evidence type="ECO:0000256" key="3">
    <source>
        <dbReference type="ARBA" id="ARBA00023015"/>
    </source>
</evidence>
<evidence type="ECO:0000313" key="11">
    <source>
        <dbReference type="Proteomes" id="UP001177140"/>
    </source>
</evidence>
<feature type="domain" description="Myb-like" evidence="8">
    <location>
        <begin position="17"/>
        <end position="68"/>
    </location>
</feature>
<feature type="region of interest" description="Disordered" evidence="7">
    <location>
        <begin position="277"/>
        <end position="306"/>
    </location>
</feature>
<feature type="compositionally biased region" description="Low complexity" evidence="7">
    <location>
        <begin position="163"/>
        <end position="183"/>
    </location>
</feature>
<organism evidence="10 11">
    <name type="scientific">Papaver nudicaule</name>
    <name type="common">Iceland poppy</name>
    <dbReference type="NCBI Taxonomy" id="74823"/>
    <lineage>
        <taxon>Eukaryota</taxon>
        <taxon>Viridiplantae</taxon>
        <taxon>Streptophyta</taxon>
        <taxon>Embryophyta</taxon>
        <taxon>Tracheophyta</taxon>
        <taxon>Spermatophyta</taxon>
        <taxon>Magnoliopsida</taxon>
        <taxon>Ranunculales</taxon>
        <taxon>Papaveraceae</taxon>
        <taxon>Papaveroideae</taxon>
        <taxon>Papaver</taxon>
    </lineage>
</organism>
<dbReference type="Gene3D" id="1.10.10.60">
    <property type="entry name" value="Homeodomain-like"/>
    <property type="match status" value="2"/>
</dbReference>
<evidence type="ECO:0000256" key="7">
    <source>
        <dbReference type="SAM" id="MobiDB-lite"/>
    </source>
</evidence>
<feature type="region of interest" description="Disordered" evidence="7">
    <location>
        <begin position="160"/>
        <end position="183"/>
    </location>
</feature>
<dbReference type="PANTHER" id="PTHR45614">
    <property type="entry name" value="MYB PROTEIN-RELATED"/>
    <property type="match status" value="1"/>
</dbReference>
<dbReference type="AlphaFoldDB" id="A0AA41VVG3"/>
<keyword evidence="4" id="KW-0238">DNA-binding</keyword>
<keyword evidence="6" id="KW-0539">Nucleus</keyword>
<feature type="region of interest" description="Disordered" evidence="7">
    <location>
        <begin position="207"/>
        <end position="238"/>
    </location>
</feature>
<feature type="domain" description="Myb-like" evidence="8">
    <location>
        <begin position="69"/>
        <end position="119"/>
    </location>
</feature>
<evidence type="ECO:0000256" key="1">
    <source>
        <dbReference type="ARBA" id="ARBA00004123"/>
    </source>
</evidence>
<evidence type="ECO:0000256" key="6">
    <source>
        <dbReference type="ARBA" id="ARBA00023242"/>
    </source>
</evidence>
<keyword evidence="5" id="KW-0804">Transcription</keyword>
<dbReference type="InterPro" id="IPR009057">
    <property type="entry name" value="Homeodomain-like_sf"/>
</dbReference>
<evidence type="ECO:0000256" key="5">
    <source>
        <dbReference type="ARBA" id="ARBA00023163"/>
    </source>
</evidence>
<accession>A0AA41VVG3</accession>
<dbReference type="InterPro" id="IPR050560">
    <property type="entry name" value="MYB_TF"/>
</dbReference>
<dbReference type="FunFam" id="1.10.10.60:FF:000344">
    <property type="entry name" value="Transcription factor MYB44"/>
    <property type="match status" value="1"/>
</dbReference>
<dbReference type="PROSITE" id="PS50090">
    <property type="entry name" value="MYB_LIKE"/>
    <property type="match status" value="2"/>
</dbReference>
<evidence type="ECO:0000256" key="4">
    <source>
        <dbReference type="ARBA" id="ARBA00023125"/>
    </source>
</evidence>
<dbReference type="PANTHER" id="PTHR45614:SF124">
    <property type="entry name" value="OS03G0424300 PROTEIN"/>
    <property type="match status" value="1"/>
</dbReference>
<dbReference type="GO" id="GO:0005634">
    <property type="term" value="C:nucleus"/>
    <property type="evidence" value="ECO:0007669"/>
    <property type="project" value="UniProtKB-SubCell"/>
</dbReference>
<dbReference type="GO" id="GO:0000978">
    <property type="term" value="F:RNA polymerase II cis-regulatory region sequence-specific DNA binding"/>
    <property type="evidence" value="ECO:0007669"/>
    <property type="project" value="TreeGrafter"/>
</dbReference>
<gene>
    <name evidence="10" type="ORF">MKW94_015215</name>
</gene>
<comment type="subcellular location">
    <subcellularLocation>
        <location evidence="1">Nucleus</location>
    </subcellularLocation>
</comment>